<evidence type="ECO:0000313" key="3">
    <source>
        <dbReference type="Proteomes" id="UP001562354"/>
    </source>
</evidence>
<feature type="compositionally biased region" description="Acidic residues" evidence="1">
    <location>
        <begin position="292"/>
        <end position="301"/>
    </location>
</feature>
<reference evidence="2 3" key="1">
    <citation type="submission" date="2024-07" db="EMBL/GenBank/DDBJ databases">
        <title>Draft sequence of the Neodothiora populina.</title>
        <authorList>
            <person name="Drown D.D."/>
            <person name="Schuette U.S."/>
            <person name="Buechlein A.B."/>
            <person name="Rusch D.R."/>
            <person name="Winton L.W."/>
            <person name="Adams G.A."/>
        </authorList>
    </citation>
    <scope>NUCLEOTIDE SEQUENCE [LARGE SCALE GENOMIC DNA]</scope>
    <source>
        <strain evidence="2 3">CPC 39397</strain>
    </source>
</reference>
<feature type="compositionally biased region" description="Basic and acidic residues" evidence="1">
    <location>
        <begin position="1253"/>
        <end position="1263"/>
    </location>
</feature>
<dbReference type="RefSeq" id="XP_069202786.1">
    <property type="nucleotide sequence ID" value="XM_069344956.1"/>
</dbReference>
<feature type="compositionally biased region" description="Polar residues" evidence="1">
    <location>
        <begin position="903"/>
        <end position="912"/>
    </location>
</feature>
<feature type="compositionally biased region" description="Pro residues" evidence="1">
    <location>
        <begin position="1096"/>
        <end position="1120"/>
    </location>
</feature>
<feature type="compositionally biased region" description="Low complexity" evidence="1">
    <location>
        <begin position="984"/>
        <end position="996"/>
    </location>
</feature>
<feature type="compositionally biased region" description="Basic and acidic residues" evidence="1">
    <location>
        <begin position="960"/>
        <end position="972"/>
    </location>
</feature>
<feature type="compositionally biased region" description="Polar residues" evidence="1">
    <location>
        <begin position="231"/>
        <end position="240"/>
    </location>
</feature>
<feature type="compositionally biased region" description="Polar residues" evidence="1">
    <location>
        <begin position="680"/>
        <end position="694"/>
    </location>
</feature>
<feature type="compositionally biased region" description="Basic and acidic residues" evidence="1">
    <location>
        <begin position="1235"/>
        <end position="1244"/>
    </location>
</feature>
<feature type="compositionally biased region" description="Basic residues" evidence="1">
    <location>
        <begin position="374"/>
        <end position="386"/>
    </location>
</feature>
<feature type="compositionally biased region" description="Low complexity" evidence="1">
    <location>
        <begin position="1170"/>
        <end position="1179"/>
    </location>
</feature>
<feature type="region of interest" description="Disordered" evidence="1">
    <location>
        <begin position="648"/>
        <end position="762"/>
    </location>
</feature>
<accession>A0ABR3PKH9</accession>
<dbReference type="GeneID" id="95978906"/>
<feature type="compositionally biased region" description="Polar residues" evidence="1">
    <location>
        <begin position="72"/>
        <end position="114"/>
    </location>
</feature>
<gene>
    <name evidence="2" type="ORF">AAFC00_005207</name>
</gene>
<feature type="compositionally biased region" description="Polar residues" evidence="1">
    <location>
        <begin position="811"/>
        <end position="824"/>
    </location>
</feature>
<organism evidence="2 3">
    <name type="scientific">Neodothiora populina</name>
    <dbReference type="NCBI Taxonomy" id="2781224"/>
    <lineage>
        <taxon>Eukaryota</taxon>
        <taxon>Fungi</taxon>
        <taxon>Dikarya</taxon>
        <taxon>Ascomycota</taxon>
        <taxon>Pezizomycotina</taxon>
        <taxon>Dothideomycetes</taxon>
        <taxon>Dothideomycetidae</taxon>
        <taxon>Dothideales</taxon>
        <taxon>Dothioraceae</taxon>
        <taxon>Neodothiora</taxon>
    </lineage>
</organism>
<comment type="caution">
    <text evidence="2">The sequence shown here is derived from an EMBL/GenBank/DDBJ whole genome shotgun (WGS) entry which is preliminary data.</text>
</comment>
<feature type="compositionally biased region" description="Low complexity" evidence="1">
    <location>
        <begin position="29"/>
        <end position="50"/>
    </location>
</feature>
<name>A0ABR3PKH9_9PEZI</name>
<feature type="compositionally biased region" description="Pro residues" evidence="1">
    <location>
        <begin position="1180"/>
        <end position="1195"/>
    </location>
</feature>
<keyword evidence="3" id="KW-1185">Reference proteome</keyword>
<feature type="compositionally biased region" description="Basic and acidic residues" evidence="1">
    <location>
        <begin position="873"/>
        <end position="884"/>
    </location>
</feature>
<sequence>MELRRKRAPSPQKPISRLQPSEPLHMTTRAASKAGSNASSSRRGSLVSNGQISPSGSFEGDSQRVNKRRKLSTGSKTTPTRGSNSSGALSTASRPSTRSMSSGNLPPISETPTMTRKRKRSSDVSAHTMSVTSSTHTMEDVKEDVFADSLPDESKGQIDWGDKQSFPSSGESRSLKSSNHDADEPPAYIDPDRTAQQQGSEPTEIAKLKDSENASSINGAASPFEHAGGSNPDSASSHSNGAAAPVNAHTSDKGLRVSDVSEQISIFSQESAEAAGNSHDLSATMRKRVETEEQADDDEGDAQVHADADAEAEEEEEAPEESITASREIVPPSLDPTPVQSAQASPAGSPPDSSFDQESPVKRAITSMPGVTGKGKKKLPGRRRAPHANPKVEAALRRQLHLRMNYRAVAKALKPILAELGHRSLRELESNPSAHEEASEYPVVKEDLHQCFEHRLAIIQKQKELNKQRLKDILEDELEMRKTKYENVSRNIKEQHVIRLQHDFLTAVRHHEQEKDGNASDDEDEDVVRPLRHATARGNVAGILGPEYHWRSRPAVETERLFDEMYRRHEIIRDQSSRKEGPSLADSVPFTTFDSTVRDGIAISKRLEMLVQALEEVQKEPVPEPPRPIANSEALGLQALANASAASAATETAMKDAEERARLQESEAAKTKQEEEDQIRSSLSVPKPSLSQTPDEIPQSAKASAATALSNVPTPAQTPFNETQQDHVKTESHPEQYQKQSQVSREPSQAPTRSNTSFSQVAMGPSLTETAPLVRIPGLGGPLNAPTQPVIPGLSLLPQPQPSQLPGLGISVQNSGLQQHQNYPQQPPLRESTMTHHSASRTPLDSHATPASMANTPNHPGDYHHYGSAMSDRPQDTMEKHAHVPVDTSSNNRPPKDFWSSLAHGSQDSGVSKTGYEAQKSTEQATGVGDNLSQVAPDNRVSQPYTSVYGGEVDPFGPRPAERGHQYQDGRPLDQVPEENQGRASSRAPSTASAIALEPLSQRLRSTSDSFGPLLDRNDATKPAKKRAPKTSLYGPWPRSNNYHPYQHDRRASTTAVVSQEGPPHGYIQTSSGYGPSDNRQPSYQPTHQVQGPPMYSAPPPTTGTYAPPPHYAQVPPPPYSYDQRPTTYSHSPYALAPAPTGFSSLPGPPPMSQPPPLGAYYGAPPPPQMYQAQQTPYTHAPPPPLAARPPPPSSQPTYGAQYGGQPILPAGVYGTAHGSPATSNAGPAFAQYSQRDEGRRDNYGGRGRGRGPHAEWKHYQPR</sequence>
<feature type="compositionally biased region" description="Polar residues" evidence="1">
    <location>
        <begin position="260"/>
        <end position="271"/>
    </location>
</feature>
<feature type="compositionally biased region" description="Polar residues" evidence="1">
    <location>
        <begin position="919"/>
        <end position="946"/>
    </location>
</feature>
<feature type="compositionally biased region" description="Basic and acidic residues" evidence="1">
    <location>
        <begin position="152"/>
        <end position="162"/>
    </location>
</feature>
<feature type="compositionally biased region" description="Basic and acidic residues" evidence="1">
    <location>
        <begin position="724"/>
        <end position="736"/>
    </location>
</feature>
<evidence type="ECO:0000256" key="1">
    <source>
        <dbReference type="SAM" id="MobiDB-lite"/>
    </source>
</evidence>
<protein>
    <submittedName>
        <fullName evidence="2">Uncharacterized protein</fullName>
    </submittedName>
</protein>
<feature type="compositionally biased region" description="Acidic residues" evidence="1">
    <location>
        <begin position="309"/>
        <end position="320"/>
    </location>
</feature>
<feature type="compositionally biased region" description="Polar residues" evidence="1">
    <location>
        <begin position="737"/>
        <end position="760"/>
    </location>
</feature>
<feature type="compositionally biased region" description="Polar residues" evidence="1">
    <location>
        <begin position="165"/>
        <end position="177"/>
    </location>
</feature>
<feature type="compositionally biased region" description="Low complexity" evidence="1">
    <location>
        <begin position="792"/>
        <end position="809"/>
    </location>
</feature>
<feature type="region of interest" description="Disordered" evidence="1">
    <location>
        <begin position="791"/>
        <end position="1263"/>
    </location>
</feature>
<feature type="region of interest" description="Disordered" evidence="1">
    <location>
        <begin position="1"/>
        <end position="389"/>
    </location>
</feature>
<feature type="compositionally biased region" description="Polar residues" evidence="1">
    <location>
        <begin position="338"/>
        <end position="357"/>
    </location>
</feature>
<evidence type="ECO:0000313" key="2">
    <source>
        <dbReference type="EMBL" id="KAL1306514.1"/>
    </source>
</evidence>
<feature type="compositionally biased region" description="Low complexity" evidence="1">
    <location>
        <begin position="124"/>
        <end position="136"/>
    </location>
</feature>
<feature type="compositionally biased region" description="Polar residues" evidence="1">
    <location>
        <begin position="707"/>
        <end position="723"/>
    </location>
</feature>
<proteinExistence type="predicted"/>
<feature type="compositionally biased region" description="Pro residues" evidence="1">
    <location>
        <begin position="1147"/>
        <end position="1169"/>
    </location>
</feature>
<dbReference type="EMBL" id="JBFMKM010000004">
    <property type="protein sequence ID" value="KAL1306514.1"/>
    <property type="molecule type" value="Genomic_DNA"/>
</dbReference>
<dbReference type="Proteomes" id="UP001562354">
    <property type="component" value="Unassembled WGS sequence"/>
</dbReference>
<feature type="compositionally biased region" description="Polar residues" evidence="1">
    <location>
        <begin position="1068"/>
        <end position="1090"/>
    </location>
</feature>
<feature type="compositionally biased region" description="Basic and acidic residues" evidence="1">
    <location>
        <begin position="653"/>
        <end position="673"/>
    </location>
</feature>